<dbReference type="AlphaFoldDB" id="A0A934R007"/>
<reference evidence="1" key="1">
    <citation type="submission" date="2021-01" db="EMBL/GenBank/DDBJ databases">
        <title>Modified the classification status of verrucomicrobia.</title>
        <authorList>
            <person name="Feng X."/>
        </authorList>
    </citation>
    <scope>NUCLEOTIDE SEQUENCE</scope>
    <source>
        <strain evidence="1">JCM 18052</strain>
    </source>
</reference>
<protein>
    <submittedName>
        <fullName evidence="1">Uncharacterized protein</fullName>
    </submittedName>
</protein>
<evidence type="ECO:0000313" key="1">
    <source>
        <dbReference type="EMBL" id="MBK1814229.1"/>
    </source>
</evidence>
<comment type="caution">
    <text evidence="1">The sequence shown here is derived from an EMBL/GenBank/DDBJ whole genome shotgun (WGS) entry which is preliminary data.</text>
</comment>
<accession>A0A934R007</accession>
<sequence>MKPNLVIIQPPHVGMDAEVEQLCEEFCESHYVYLIRPHSAVRDDSPAGVRFLNHPLDNLPGFGRVDTAISVMDPEAMDSLRTFYPDSRTAVWDPREKNDFIDSLLKPTVIRGDFGEHESRELARAM</sequence>
<dbReference type="RefSeq" id="WP_200349195.1">
    <property type="nucleotide sequence ID" value="NZ_BAABHZ010000005.1"/>
</dbReference>
<dbReference type="EMBL" id="JAENIK010000002">
    <property type="protein sequence ID" value="MBK1814229.1"/>
    <property type="molecule type" value="Genomic_DNA"/>
</dbReference>
<organism evidence="1 2">
    <name type="scientific">Luteolibacter yonseiensis</name>
    <dbReference type="NCBI Taxonomy" id="1144680"/>
    <lineage>
        <taxon>Bacteria</taxon>
        <taxon>Pseudomonadati</taxon>
        <taxon>Verrucomicrobiota</taxon>
        <taxon>Verrucomicrobiia</taxon>
        <taxon>Verrucomicrobiales</taxon>
        <taxon>Verrucomicrobiaceae</taxon>
        <taxon>Luteolibacter</taxon>
    </lineage>
</organism>
<dbReference type="Proteomes" id="UP000600139">
    <property type="component" value="Unassembled WGS sequence"/>
</dbReference>
<proteinExistence type="predicted"/>
<evidence type="ECO:0000313" key="2">
    <source>
        <dbReference type="Proteomes" id="UP000600139"/>
    </source>
</evidence>
<gene>
    <name evidence="1" type="ORF">JIN84_01225</name>
</gene>
<keyword evidence="2" id="KW-1185">Reference proteome</keyword>
<name>A0A934R007_9BACT</name>